<dbReference type="AlphaFoldDB" id="A0A976M993"/>
<feature type="compositionally biased region" description="Polar residues" evidence="1">
    <location>
        <begin position="128"/>
        <end position="140"/>
    </location>
</feature>
<dbReference type="Proteomes" id="UP000244811">
    <property type="component" value="Chromosome 1"/>
</dbReference>
<accession>A0A976M993</accession>
<feature type="chain" id="PRO_5036810851" evidence="2">
    <location>
        <begin position="26"/>
        <end position="702"/>
    </location>
</feature>
<feature type="compositionally biased region" description="Low complexity" evidence="1">
    <location>
        <begin position="99"/>
        <end position="108"/>
    </location>
</feature>
<feature type="region of interest" description="Disordered" evidence="1">
    <location>
        <begin position="308"/>
        <end position="354"/>
    </location>
</feature>
<feature type="region of interest" description="Disordered" evidence="1">
    <location>
        <begin position="72"/>
        <end position="174"/>
    </location>
</feature>
<protein>
    <submittedName>
        <fullName evidence="3">Uncharacterized protein</fullName>
    </submittedName>
</protein>
<dbReference type="EMBL" id="CP056069">
    <property type="protein sequence ID" value="UKJ99975.2"/>
    <property type="molecule type" value="Genomic_DNA"/>
</dbReference>
<feature type="compositionally biased region" description="Polar residues" evidence="1">
    <location>
        <begin position="161"/>
        <end position="174"/>
    </location>
</feature>
<gene>
    <name evidence="3" type="ORF">MACK_000041</name>
</gene>
<reference evidence="3" key="1">
    <citation type="submission" date="2022-07" db="EMBL/GenBank/DDBJ databases">
        <title>Evaluation of T. orientalis genome assembly methods using nanopore sequencing and analysis of variation between genomes.</title>
        <authorList>
            <person name="Yam J."/>
            <person name="Micallef M.L."/>
            <person name="Liu M."/>
            <person name="Djordjevic S.P."/>
            <person name="Bogema D.R."/>
            <person name="Jenkins C."/>
        </authorList>
    </citation>
    <scope>NUCLEOTIDE SEQUENCE</scope>
    <source>
        <strain evidence="3">Goon Nure</strain>
    </source>
</reference>
<evidence type="ECO:0000256" key="2">
    <source>
        <dbReference type="SAM" id="SignalP"/>
    </source>
</evidence>
<feature type="signal peptide" evidence="2">
    <location>
        <begin position="1"/>
        <end position="25"/>
    </location>
</feature>
<evidence type="ECO:0000313" key="4">
    <source>
        <dbReference type="Proteomes" id="UP000244811"/>
    </source>
</evidence>
<organism evidence="3 4">
    <name type="scientific">Theileria orientalis</name>
    <dbReference type="NCBI Taxonomy" id="68886"/>
    <lineage>
        <taxon>Eukaryota</taxon>
        <taxon>Sar</taxon>
        <taxon>Alveolata</taxon>
        <taxon>Apicomplexa</taxon>
        <taxon>Aconoidasida</taxon>
        <taxon>Piroplasmida</taxon>
        <taxon>Theileriidae</taxon>
        <taxon>Theileria</taxon>
    </lineage>
</organism>
<feature type="compositionally biased region" description="Acidic residues" evidence="1">
    <location>
        <begin position="313"/>
        <end position="324"/>
    </location>
</feature>
<feature type="compositionally biased region" description="Polar residues" evidence="1">
    <location>
        <begin position="72"/>
        <end position="94"/>
    </location>
</feature>
<proteinExistence type="predicted"/>
<sequence length="702" mass="77520">MIINPISYCTILTFVLLSKFDLFTCIEFASSSQSTYTPNPVSQSYHYKSSSALFNDANESWQGPKEVLITRSSSDKSQTFSTTKLSQDDSSSDPQHIILSSLPSEPLPGSATLQTIPLYDSSEAVPPSDTSGAANVSAESIQGKFPDKTHPKLASRRSEGGNLTENSEASESQPNVRLVIIDVDNKKSTDEVEYKRDDKNEFDIFIAKEGFLVYSAKKRGDRLWKSSNSQYPIGIAYKERMNDKPLLRVFHKRDDPFVTGDSTPDQNQQGLSAEVDEEMEVIEVRKPSLTPGSPTQVSGYAHRAVDLGYTSGSEDDGFSSDEEGDSIHSKFPDPNAPKPRYRPSHGIPPVSSGPIGGVQVGSVIQQGVQIGSGPLSKKDAISLSKLNEEIERFAAELEQLSMNMSMGVSGQASTVDPLDRRAQAPQEQSALNPLIEVENFGPTNSDNVSTRISDQEVIDSLYGKGVDYVEVPLVSVVTDSSSDPMDDDDITIIDSRAGPKPGLIAAPQELSHVVTVPVFPGPLPYPQLGSNVLPGIAVPIAMPPQTLPRIDTIPLDTFVVDNNVLRETAVNPGTHAKSKIYLPKHENARLRGFKKARRQVTRVEPYVTPTLDSLARQLNIYTIEENGIIYENDRTKYHLTKDADMYTYTFYSSAKCFMIKYRDKEWIHNPHNTLVSYPNKILLSRDNIRIEFRQHITLQPQT</sequence>
<keyword evidence="2" id="KW-0732">Signal</keyword>
<evidence type="ECO:0000313" key="3">
    <source>
        <dbReference type="EMBL" id="UKJ99975.2"/>
    </source>
</evidence>
<name>A0A976M993_THEOR</name>
<evidence type="ECO:0000256" key="1">
    <source>
        <dbReference type="SAM" id="MobiDB-lite"/>
    </source>
</evidence>